<accession>A0A7W7HZQ6</accession>
<dbReference type="SUPFAM" id="SSF48208">
    <property type="entry name" value="Six-hairpin glycosidases"/>
    <property type="match status" value="1"/>
</dbReference>
<reference evidence="3 4" key="1">
    <citation type="submission" date="2020-08" db="EMBL/GenBank/DDBJ databases">
        <title>Sequencing the genomes of 1000 actinobacteria strains.</title>
        <authorList>
            <person name="Klenk H.-P."/>
        </authorList>
    </citation>
    <scope>NUCLEOTIDE SEQUENCE [LARGE SCALE GENOMIC DNA]</scope>
    <source>
        <strain evidence="3 4">DSM 43149</strain>
    </source>
</reference>
<dbReference type="InterPro" id="IPR012341">
    <property type="entry name" value="6hp_glycosidase-like_sf"/>
</dbReference>
<dbReference type="GO" id="GO:0004560">
    <property type="term" value="F:alpha-L-fucosidase activity"/>
    <property type="evidence" value="ECO:0007669"/>
    <property type="project" value="TreeGrafter"/>
</dbReference>
<evidence type="ECO:0000259" key="2">
    <source>
        <dbReference type="Pfam" id="PF22124"/>
    </source>
</evidence>
<dbReference type="Gene3D" id="2.70.98.50">
    <property type="entry name" value="putative glycoside hydrolase family protein from bacillus halodurans"/>
    <property type="match status" value="1"/>
</dbReference>
<feature type="domain" description="Alpha fucosidase A-like C-terminal" evidence="1">
    <location>
        <begin position="632"/>
        <end position="687"/>
    </location>
</feature>
<protein>
    <recommendedName>
        <fullName evidence="5">Glycosyl hydrolase family 95 N-terminal domain-containing protein</fullName>
    </recommendedName>
</protein>
<dbReference type="RefSeq" id="WP_184995029.1">
    <property type="nucleotide sequence ID" value="NZ_BOMK01000020.1"/>
</dbReference>
<evidence type="ECO:0008006" key="5">
    <source>
        <dbReference type="Google" id="ProtNLM"/>
    </source>
</evidence>
<evidence type="ECO:0000313" key="4">
    <source>
        <dbReference type="Proteomes" id="UP000578112"/>
    </source>
</evidence>
<dbReference type="PANTHER" id="PTHR31084:SF0">
    <property type="entry name" value="ALPHA-L-FUCOSIDASE 2"/>
    <property type="match status" value="1"/>
</dbReference>
<dbReference type="Pfam" id="PF21307">
    <property type="entry name" value="Glyco_hydro_95_C"/>
    <property type="match status" value="1"/>
</dbReference>
<dbReference type="EMBL" id="JACHNH010000001">
    <property type="protein sequence ID" value="MBB4763765.1"/>
    <property type="molecule type" value="Genomic_DNA"/>
</dbReference>
<dbReference type="Pfam" id="PF22124">
    <property type="entry name" value="Glyco_hydro_95_cat"/>
    <property type="match status" value="1"/>
</dbReference>
<dbReference type="InterPro" id="IPR008928">
    <property type="entry name" value="6-hairpin_glycosidase_sf"/>
</dbReference>
<keyword evidence="4" id="KW-1185">Reference proteome</keyword>
<dbReference type="GO" id="GO:0005975">
    <property type="term" value="P:carbohydrate metabolic process"/>
    <property type="evidence" value="ECO:0007669"/>
    <property type="project" value="InterPro"/>
</dbReference>
<dbReference type="AlphaFoldDB" id="A0A7W7HZQ6"/>
<dbReference type="Gene3D" id="1.50.10.10">
    <property type="match status" value="1"/>
</dbReference>
<gene>
    <name evidence="3" type="ORF">BJ971_004321</name>
</gene>
<proteinExistence type="predicted"/>
<organism evidence="3 4">
    <name type="scientific">Actinoplanes digitatis</name>
    <dbReference type="NCBI Taxonomy" id="1868"/>
    <lineage>
        <taxon>Bacteria</taxon>
        <taxon>Bacillati</taxon>
        <taxon>Actinomycetota</taxon>
        <taxon>Actinomycetes</taxon>
        <taxon>Micromonosporales</taxon>
        <taxon>Micromonosporaceae</taxon>
        <taxon>Actinoplanes</taxon>
    </lineage>
</organism>
<dbReference type="InterPro" id="IPR054363">
    <property type="entry name" value="GH95_cat"/>
</dbReference>
<comment type="caution">
    <text evidence="3">The sequence shown here is derived from an EMBL/GenBank/DDBJ whole genome shotgun (WGS) entry which is preliminary data.</text>
</comment>
<dbReference type="PANTHER" id="PTHR31084">
    <property type="entry name" value="ALPHA-L-FUCOSIDASE 2"/>
    <property type="match status" value="1"/>
</dbReference>
<evidence type="ECO:0000259" key="1">
    <source>
        <dbReference type="Pfam" id="PF21307"/>
    </source>
</evidence>
<dbReference type="Proteomes" id="UP000578112">
    <property type="component" value="Unassembled WGS sequence"/>
</dbReference>
<evidence type="ECO:0000313" key="3">
    <source>
        <dbReference type="EMBL" id="MBB4763765.1"/>
    </source>
</evidence>
<sequence length="718" mass="76861">MRDAVNWEHALVTGNGRQGALCWGGREAIRLTVSHERLFLPVGPRLDAPDTAAILPRLRGLLAAGRYAAAAEAVCAHAAAAEPAYAETVWIDPLVGAATLTVRPERPGAGSWSVELGSGLVEYRWAGGHLRVFASRASDAILVALSAPGGFRGTLDLSLIESTPPIPVTGRVATGPTLNVDFGAAPGYRVRCRVLSGDVDGCEVRSDAVLAIRTLLPGDADPAVPDEDFEALLAAHRDLHGELMGRVRLDLGAGRAARAAPTARLLAAPVGPALVERLFDAGRYAIISSTGDLPPTLQGVWSGTWTPPWSSGYTLDGNLPAAVAALLPTGTPELLLPVFDLLESVRDDLRHNARRLYGARGLLTPLHLSTHGRQNHFGPVWCQTFWTAGAAWMSRLYVDYWRYTGDRDFLRERALPFLRESAEFYLDFAQIRDGVATFSPSYSPENAPAATGSQACVDATMDVAVVRDLLTNLLRIADELNLADPDAPRWRGLLGALPGYRVADGLLAEWCHPDLDDQPAHRHASHLWPLWYEPDPLITGDPRLRAAAMATVRSRLAWWLGAEADEMAYGLAQLGLAAAALGMAEEAYATVERMAGRYWRPSLVPTHNRDAIFNVDIAGGLPAVVAAMLLRSAHGRLDLLPALPARWPAGRVTGLAARGAVRVAELRWAPGRAQAVLTARHDVRLTVGAPPGMLIDGAPSCPVALTAGRPHRVLAVSP</sequence>
<name>A0A7W7HZQ6_9ACTN</name>
<dbReference type="InterPro" id="IPR049053">
    <property type="entry name" value="AFCA-like_C"/>
</dbReference>
<feature type="domain" description="Glycosyl hydrolase family 95 catalytic" evidence="2">
    <location>
        <begin position="229"/>
        <end position="629"/>
    </location>
</feature>